<proteinExistence type="predicted"/>
<organism evidence="1 2">
    <name type="scientific">Gordonia humi</name>
    <dbReference type="NCBI Taxonomy" id="686429"/>
    <lineage>
        <taxon>Bacteria</taxon>
        <taxon>Bacillati</taxon>
        <taxon>Actinomycetota</taxon>
        <taxon>Actinomycetes</taxon>
        <taxon>Mycobacteriales</taxon>
        <taxon>Gordoniaceae</taxon>
        <taxon>Gordonia</taxon>
    </lineage>
</organism>
<reference evidence="1 2" key="1">
    <citation type="submission" date="2020-08" db="EMBL/GenBank/DDBJ databases">
        <title>Sequencing the genomes of 1000 actinobacteria strains.</title>
        <authorList>
            <person name="Klenk H.-P."/>
        </authorList>
    </citation>
    <scope>NUCLEOTIDE SEQUENCE [LARGE SCALE GENOMIC DNA]</scope>
    <source>
        <strain evidence="1 2">DSM 45298</strain>
    </source>
</reference>
<dbReference type="RefSeq" id="WP_183372118.1">
    <property type="nucleotide sequence ID" value="NZ_BAABHL010000126.1"/>
</dbReference>
<keyword evidence="2" id="KW-1185">Reference proteome</keyword>
<protein>
    <submittedName>
        <fullName evidence="1">Uncharacterized protein</fullName>
    </submittedName>
</protein>
<dbReference type="AlphaFoldDB" id="A0A840FCL6"/>
<evidence type="ECO:0000313" key="2">
    <source>
        <dbReference type="Proteomes" id="UP000551501"/>
    </source>
</evidence>
<dbReference type="Proteomes" id="UP000551501">
    <property type="component" value="Unassembled WGS sequence"/>
</dbReference>
<evidence type="ECO:0000313" key="1">
    <source>
        <dbReference type="EMBL" id="MBB4137237.1"/>
    </source>
</evidence>
<sequence length="157" mass="17490">MAETERYRRRLALLDAVDAEMMAVHERVMSLLRRGGPDDAYAVRLRVSGSLDQLVEAVDSALGYHERPRADGDRVVLVDRSRAEPVESTYPIADWRIAGPRILAAALERWAAEGGRVQLSGSWSSGRGHVITSIPAGRQAGYEAFAWYTPEPEERDR</sequence>
<gene>
    <name evidence="1" type="ORF">BKA16_003789</name>
</gene>
<name>A0A840FCL6_9ACTN</name>
<comment type="caution">
    <text evidence="1">The sequence shown here is derived from an EMBL/GenBank/DDBJ whole genome shotgun (WGS) entry which is preliminary data.</text>
</comment>
<accession>A0A840FCL6</accession>
<dbReference type="EMBL" id="JACIFP010000001">
    <property type="protein sequence ID" value="MBB4137237.1"/>
    <property type="molecule type" value="Genomic_DNA"/>
</dbReference>